<accession>A0A9Q1QAH9</accession>
<organism evidence="2 3">
    <name type="scientific">Carnegiea gigantea</name>
    <dbReference type="NCBI Taxonomy" id="171969"/>
    <lineage>
        <taxon>Eukaryota</taxon>
        <taxon>Viridiplantae</taxon>
        <taxon>Streptophyta</taxon>
        <taxon>Embryophyta</taxon>
        <taxon>Tracheophyta</taxon>
        <taxon>Spermatophyta</taxon>
        <taxon>Magnoliopsida</taxon>
        <taxon>eudicotyledons</taxon>
        <taxon>Gunneridae</taxon>
        <taxon>Pentapetalae</taxon>
        <taxon>Caryophyllales</taxon>
        <taxon>Cactineae</taxon>
        <taxon>Cactaceae</taxon>
        <taxon>Cactoideae</taxon>
        <taxon>Echinocereeae</taxon>
        <taxon>Carnegiea</taxon>
    </lineage>
</organism>
<dbReference type="PANTHER" id="PTHR31973:SF187">
    <property type="entry name" value="MUTATOR TRANSPOSASE MUDRA PROTEIN"/>
    <property type="match status" value="1"/>
</dbReference>
<dbReference type="AlphaFoldDB" id="A0A9Q1QAH9"/>
<protein>
    <submittedName>
        <fullName evidence="2">Uncharacterized protein</fullName>
    </submittedName>
</protein>
<feature type="compositionally biased region" description="Polar residues" evidence="1">
    <location>
        <begin position="222"/>
        <end position="236"/>
    </location>
</feature>
<dbReference type="PANTHER" id="PTHR31973">
    <property type="entry name" value="POLYPROTEIN, PUTATIVE-RELATED"/>
    <property type="match status" value="1"/>
</dbReference>
<evidence type="ECO:0000313" key="2">
    <source>
        <dbReference type="EMBL" id="KAJ8435043.1"/>
    </source>
</evidence>
<proteinExistence type="predicted"/>
<evidence type="ECO:0000313" key="3">
    <source>
        <dbReference type="Proteomes" id="UP001153076"/>
    </source>
</evidence>
<evidence type="ECO:0000256" key="1">
    <source>
        <dbReference type="SAM" id="MobiDB-lite"/>
    </source>
</evidence>
<keyword evidence="3" id="KW-1185">Reference proteome</keyword>
<comment type="caution">
    <text evidence="2">The sequence shown here is derived from an EMBL/GenBank/DDBJ whole genome shotgun (WGS) entry which is preliminary data.</text>
</comment>
<feature type="compositionally biased region" description="Basic and acidic residues" evidence="1">
    <location>
        <begin position="206"/>
        <end position="215"/>
    </location>
</feature>
<dbReference type="OrthoDB" id="1937322at2759"/>
<dbReference type="Proteomes" id="UP001153076">
    <property type="component" value="Unassembled WGS sequence"/>
</dbReference>
<sequence length="257" mass="28648">MDKIEGKHDVSYDKLSDYIEIIKLTNPSSHAYINWDNTLLEDVARSSDSQSIAGQDTSSSLPHAHQDSTSNFVETFNNGIKELRGKPILTLLEGIRKHIQLWLGQRKAEAEAFKGPIVPSVKEKLKEIARKGCHCSLVPNGQMTFDCMDYNVNCTGNIQQKFCDYGFWKITGIPCRDLARSIHHNSATCKGQGSKPSVTKKAKRKATSDNQEHRALGKPGRHQTTQVASFSQPSSCQRFAQPIISQSSCQPNETTER</sequence>
<gene>
    <name evidence="2" type="ORF">Cgig2_027252</name>
</gene>
<reference evidence="2" key="1">
    <citation type="submission" date="2022-04" db="EMBL/GenBank/DDBJ databases">
        <title>Carnegiea gigantea Genome sequencing and assembly v2.</title>
        <authorList>
            <person name="Copetti D."/>
            <person name="Sanderson M.J."/>
            <person name="Burquez A."/>
            <person name="Wojciechowski M.F."/>
        </authorList>
    </citation>
    <scope>NUCLEOTIDE SEQUENCE</scope>
    <source>
        <strain evidence="2">SGP5-SGP5p</strain>
        <tissue evidence="2">Aerial part</tissue>
    </source>
</reference>
<name>A0A9Q1QAH9_9CARY</name>
<feature type="region of interest" description="Disordered" evidence="1">
    <location>
        <begin position="189"/>
        <end position="236"/>
    </location>
</feature>
<dbReference type="EMBL" id="JAKOGI010000438">
    <property type="protein sequence ID" value="KAJ8435043.1"/>
    <property type="molecule type" value="Genomic_DNA"/>
</dbReference>